<feature type="non-terminal residue" evidence="1">
    <location>
        <position position="1"/>
    </location>
</feature>
<feature type="non-terminal residue" evidence="1">
    <location>
        <position position="74"/>
    </location>
</feature>
<reference evidence="1" key="1">
    <citation type="journal article" date="2022" name="bioRxiv">
        <title>Sequencing and chromosome-scale assembly of the giantPleurodeles waltlgenome.</title>
        <authorList>
            <person name="Brown T."/>
            <person name="Elewa A."/>
            <person name="Iarovenko S."/>
            <person name="Subramanian E."/>
            <person name="Araus A.J."/>
            <person name="Petzold A."/>
            <person name="Susuki M."/>
            <person name="Suzuki K.-i.T."/>
            <person name="Hayashi T."/>
            <person name="Toyoda A."/>
            <person name="Oliveira C."/>
            <person name="Osipova E."/>
            <person name="Leigh N.D."/>
            <person name="Simon A."/>
            <person name="Yun M.H."/>
        </authorList>
    </citation>
    <scope>NUCLEOTIDE SEQUENCE</scope>
    <source>
        <strain evidence="1">20211129_DDA</strain>
        <tissue evidence="1">Liver</tissue>
    </source>
</reference>
<protein>
    <submittedName>
        <fullName evidence="1">Uncharacterized protein</fullName>
    </submittedName>
</protein>
<dbReference type="AlphaFoldDB" id="A0AAV7RRU5"/>
<comment type="caution">
    <text evidence="1">The sequence shown here is derived from an EMBL/GenBank/DDBJ whole genome shotgun (WGS) entry which is preliminary data.</text>
</comment>
<gene>
    <name evidence="1" type="ORF">NDU88_008270</name>
</gene>
<keyword evidence="2" id="KW-1185">Reference proteome</keyword>
<name>A0AAV7RRU5_PLEWA</name>
<proteinExistence type="predicted"/>
<evidence type="ECO:0000313" key="2">
    <source>
        <dbReference type="Proteomes" id="UP001066276"/>
    </source>
</evidence>
<organism evidence="1 2">
    <name type="scientific">Pleurodeles waltl</name>
    <name type="common">Iberian ribbed newt</name>
    <dbReference type="NCBI Taxonomy" id="8319"/>
    <lineage>
        <taxon>Eukaryota</taxon>
        <taxon>Metazoa</taxon>
        <taxon>Chordata</taxon>
        <taxon>Craniata</taxon>
        <taxon>Vertebrata</taxon>
        <taxon>Euteleostomi</taxon>
        <taxon>Amphibia</taxon>
        <taxon>Batrachia</taxon>
        <taxon>Caudata</taxon>
        <taxon>Salamandroidea</taxon>
        <taxon>Salamandridae</taxon>
        <taxon>Pleurodelinae</taxon>
        <taxon>Pleurodeles</taxon>
    </lineage>
</organism>
<evidence type="ECO:0000313" key="1">
    <source>
        <dbReference type="EMBL" id="KAJ1155541.1"/>
    </source>
</evidence>
<dbReference type="EMBL" id="JANPWB010000009">
    <property type="protein sequence ID" value="KAJ1155541.1"/>
    <property type="molecule type" value="Genomic_DNA"/>
</dbReference>
<accession>A0AAV7RRU5</accession>
<dbReference type="Proteomes" id="UP001066276">
    <property type="component" value="Chromosome 5"/>
</dbReference>
<sequence length="74" mass="7704">KGSTIVDIGKDLIGGCHVISAQKDKKGSTIVDIGKDLIGGCDVISAQKDKTDPKSMFTDVENLIGGAVGQSDWK</sequence>